<dbReference type="EMBL" id="JAIWYP010000002">
    <property type="protein sequence ID" value="KAH3868788.1"/>
    <property type="molecule type" value="Genomic_DNA"/>
</dbReference>
<gene>
    <name evidence="2" type="ORF">DPMN_031941</name>
</gene>
<keyword evidence="3" id="KW-1185">Reference proteome</keyword>
<reference evidence="2" key="2">
    <citation type="submission" date="2020-11" db="EMBL/GenBank/DDBJ databases">
        <authorList>
            <person name="McCartney M.A."/>
            <person name="Auch B."/>
            <person name="Kono T."/>
            <person name="Mallez S."/>
            <person name="Becker A."/>
            <person name="Gohl D.M."/>
            <person name="Silverstein K.A.T."/>
            <person name="Koren S."/>
            <person name="Bechman K.B."/>
            <person name="Herman A."/>
            <person name="Abrahante J.E."/>
            <person name="Garbe J."/>
        </authorList>
    </citation>
    <scope>NUCLEOTIDE SEQUENCE</scope>
    <source>
        <strain evidence="2">Duluth1</strain>
        <tissue evidence="2">Whole animal</tissue>
    </source>
</reference>
<feature type="region of interest" description="Disordered" evidence="1">
    <location>
        <begin position="34"/>
        <end position="59"/>
    </location>
</feature>
<name>A0A9D4M3D6_DREPO</name>
<comment type="caution">
    <text evidence="2">The sequence shown here is derived from an EMBL/GenBank/DDBJ whole genome shotgun (WGS) entry which is preliminary data.</text>
</comment>
<evidence type="ECO:0000313" key="3">
    <source>
        <dbReference type="Proteomes" id="UP000828390"/>
    </source>
</evidence>
<proteinExistence type="predicted"/>
<reference evidence="2" key="1">
    <citation type="journal article" date="2019" name="bioRxiv">
        <title>The Genome of the Zebra Mussel, Dreissena polymorpha: A Resource for Invasive Species Research.</title>
        <authorList>
            <person name="McCartney M.A."/>
            <person name="Auch B."/>
            <person name="Kono T."/>
            <person name="Mallez S."/>
            <person name="Zhang Y."/>
            <person name="Obille A."/>
            <person name="Becker A."/>
            <person name="Abrahante J.E."/>
            <person name="Garbe J."/>
            <person name="Badalamenti J.P."/>
            <person name="Herman A."/>
            <person name="Mangelson H."/>
            <person name="Liachko I."/>
            <person name="Sullivan S."/>
            <person name="Sone E.D."/>
            <person name="Koren S."/>
            <person name="Silverstein K.A.T."/>
            <person name="Beckman K.B."/>
            <person name="Gohl D.M."/>
        </authorList>
    </citation>
    <scope>NUCLEOTIDE SEQUENCE</scope>
    <source>
        <strain evidence="2">Duluth1</strain>
        <tissue evidence="2">Whole animal</tissue>
    </source>
</reference>
<dbReference type="Proteomes" id="UP000828390">
    <property type="component" value="Unassembled WGS sequence"/>
</dbReference>
<organism evidence="2 3">
    <name type="scientific">Dreissena polymorpha</name>
    <name type="common">Zebra mussel</name>
    <name type="synonym">Mytilus polymorpha</name>
    <dbReference type="NCBI Taxonomy" id="45954"/>
    <lineage>
        <taxon>Eukaryota</taxon>
        <taxon>Metazoa</taxon>
        <taxon>Spiralia</taxon>
        <taxon>Lophotrochozoa</taxon>
        <taxon>Mollusca</taxon>
        <taxon>Bivalvia</taxon>
        <taxon>Autobranchia</taxon>
        <taxon>Heteroconchia</taxon>
        <taxon>Euheterodonta</taxon>
        <taxon>Imparidentia</taxon>
        <taxon>Neoheterodontei</taxon>
        <taxon>Myida</taxon>
        <taxon>Dreissenoidea</taxon>
        <taxon>Dreissenidae</taxon>
        <taxon>Dreissena</taxon>
    </lineage>
</organism>
<protein>
    <submittedName>
        <fullName evidence="2">Uncharacterized protein</fullName>
    </submittedName>
</protein>
<dbReference type="AlphaFoldDB" id="A0A9D4M3D6"/>
<evidence type="ECO:0000256" key="1">
    <source>
        <dbReference type="SAM" id="MobiDB-lite"/>
    </source>
</evidence>
<sequence>MAPIVLQDPPKCKLKRQLSIDTVERSEALRIHKKAASTPMKESPEVNFRPQEEGVTQKSIGKARSNFEFKDEVDGSSPSCSVRYDYINVYTREPWYIC</sequence>
<evidence type="ECO:0000313" key="2">
    <source>
        <dbReference type="EMBL" id="KAH3868788.1"/>
    </source>
</evidence>
<accession>A0A9D4M3D6</accession>